<organism evidence="1">
    <name type="scientific">marine sediment metagenome</name>
    <dbReference type="NCBI Taxonomy" id="412755"/>
    <lineage>
        <taxon>unclassified sequences</taxon>
        <taxon>metagenomes</taxon>
        <taxon>ecological metagenomes</taxon>
    </lineage>
</organism>
<accession>A0A0F9Y2W6</accession>
<sequence length="112" mass="12887">MFNVWPMDVGEDAMNIRHKRIALTKRWANKQHPNHSTSCALWKDVYLTCVKSVWAADEWTGIVYFGSFRRKGGLRRSREAAQRDAERLAVELLMDIRDGAAAVMEEYGIGEE</sequence>
<protein>
    <submittedName>
        <fullName evidence="1">Uncharacterized protein</fullName>
    </submittedName>
</protein>
<name>A0A0F9Y2W6_9ZZZZ</name>
<dbReference type="EMBL" id="LAZR01000049">
    <property type="protein sequence ID" value="KKN99043.1"/>
    <property type="molecule type" value="Genomic_DNA"/>
</dbReference>
<dbReference type="AlphaFoldDB" id="A0A0F9Y2W6"/>
<reference evidence="1" key="1">
    <citation type="journal article" date="2015" name="Nature">
        <title>Complex archaea that bridge the gap between prokaryotes and eukaryotes.</title>
        <authorList>
            <person name="Spang A."/>
            <person name="Saw J.H."/>
            <person name="Jorgensen S.L."/>
            <person name="Zaremba-Niedzwiedzka K."/>
            <person name="Martijn J."/>
            <person name="Lind A.E."/>
            <person name="van Eijk R."/>
            <person name="Schleper C."/>
            <person name="Guy L."/>
            <person name="Ettema T.J."/>
        </authorList>
    </citation>
    <scope>NUCLEOTIDE SEQUENCE</scope>
</reference>
<proteinExistence type="predicted"/>
<gene>
    <name evidence="1" type="ORF">LCGC14_0142880</name>
</gene>
<evidence type="ECO:0000313" key="1">
    <source>
        <dbReference type="EMBL" id="KKN99043.1"/>
    </source>
</evidence>
<comment type="caution">
    <text evidence="1">The sequence shown here is derived from an EMBL/GenBank/DDBJ whole genome shotgun (WGS) entry which is preliminary data.</text>
</comment>